<dbReference type="PANTHER" id="PTHR46288:SF27">
    <property type="entry name" value="CYSTEINE_HISTIDINE-RICH C1 DOMAIN FAMILY PROTEIN"/>
    <property type="match status" value="1"/>
</dbReference>
<dbReference type="Proteomes" id="UP000653305">
    <property type="component" value="Unassembled WGS sequence"/>
</dbReference>
<sequence>MKKQNRHFSHSHALQFSELGENEEDNKEISINCSGCEQQLSTNEPAYFCPKPDCEFYLHKLCFELPKTLDHKSHPDHKLTLLSEPPRYSLYYDCNACGGLINAFSFHCKQSCDFKIHTKCAFLPDTVDCKAHDHHALAIQHCTPKSSKDGFDMVLCDVCDGYVTEGYWSYICKDCDYVAEEINEEGEEEEGEEEEVEEEEGELSDAMRLHRANIQAMDQMARLRFQTQMAEMNARTMAMFFRTTI</sequence>
<protein>
    <recommendedName>
        <fullName evidence="3">DC1 domain-containing protein</fullName>
    </recommendedName>
</protein>
<feature type="domain" description="DC1" evidence="3">
    <location>
        <begin position="72"/>
        <end position="121"/>
    </location>
</feature>
<dbReference type="SUPFAM" id="SSF57889">
    <property type="entry name" value="Cysteine-rich domain"/>
    <property type="match status" value="1"/>
</dbReference>
<proteinExistence type="predicted"/>
<feature type="domain" description="DC1" evidence="3">
    <location>
        <begin position="8"/>
        <end position="62"/>
    </location>
</feature>
<dbReference type="Pfam" id="PF03107">
    <property type="entry name" value="C1_2"/>
    <property type="match status" value="2"/>
</dbReference>
<dbReference type="InterPro" id="IPR004146">
    <property type="entry name" value="DC1"/>
</dbReference>
<reference evidence="4" key="1">
    <citation type="submission" date="2020-07" db="EMBL/GenBank/DDBJ databases">
        <title>Ethylene signaling mediates host invasion by parasitic plants.</title>
        <authorList>
            <person name="Yoshida S."/>
        </authorList>
    </citation>
    <scope>NUCLEOTIDE SEQUENCE</scope>
    <source>
        <strain evidence="4">Okayama</strain>
    </source>
</reference>
<dbReference type="AlphaFoldDB" id="A0A830CQH9"/>
<keyword evidence="1" id="KW-0677">Repeat</keyword>
<organism evidence="4 5">
    <name type="scientific">Phtheirospermum japonicum</name>
    <dbReference type="NCBI Taxonomy" id="374723"/>
    <lineage>
        <taxon>Eukaryota</taxon>
        <taxon>Viridiplantae</taxon>
        <taxon>Streptophyta</taxon>
        <taxon>Embryophyta</taxon>
        <taxon>Tracheophyta</taxon>
        <taxon>Spermatophyta</taxon>
        <taxon>Magnoliopsida</taxon>
        <taxon>eudicotyledons</taxon>
        <taxon>Gunneridae</taxon>
        <taxon>Pentapetalae</taxon>
        <taxon>asterids</taxon>
        <taxon>lamiids</taxon>
        <taxon>Lamiales</taxon>
        <taxon>Orobanchaceae</taxon>
        <taxon>Orobanchaceae incertae sedis</taxon>
        <taxon>Phtheirospermum</taxon>
    </lineage>
</organism>
<feature type="region of interest" description="Disordered" evidence="2">
    <location>
        <begin position="185"/>
        <end position="204"/>
    </location>
</feature>
<evidence type="ECO:0000313" key="4">
    <source>
        <dbReference type="EMBL" id="GFQ00463.1"/>
    </source>
</evidence>
<name>A0A830CQH9_9LAMI</name>
<accession>A0A830CQH9</accession>
<comment type="caution">
    <text evidence="4">The sequence shown here is derived from an EMBL/GenBank/DDBJ whole genome shotgun (WGS) entry which is preliminary data.</text>
</comment>
<evidence type="ECO:0000256" key="1">
    <source>
        <dbReference type="ARBA" id="ARBA00022737"/>
    </source>
</evidence>
<gene>
    <name evidence="4" type="ORF">PHJA_002190300</name>
</gene>
<dbReference type="OrthoDB" id="884713at2759"/>
<feature type="compositionally biased region" description="Acidic residues" evidence="2">
    <location>
        <begin position="185"/>
        <end position="203"/>
    </location>
</feature>
<evidence type="ECO:0000313" key="5">
    <source>
        <dbReference type="Proteomes" id="UP000653305"/>
    </source>
</evidence>
<evidence type="ECO:0000256" key="2">
    <source>
        <dbReference type="SAM" id="MobiDB-lite"/>
    </source>
</evidence>
<keyword evidence="5" id="KW-1185">Reference proteome</keyword>
<evidence type="ECO:0000259" key="3">
    <source>
        <dbReference type="Pfam" id="PF03107"/>
    </source>
</evidence>
<dbReference type="PANTHER" id="PTHR46288">
    <property type="entry name" value="PHORBOL-ESTER/DAG-TYPE DOMAIN-CONTAINING PROTEIN"/>
    <property type="match status" value="1"/>
</dbReference>
<dbReference type="EMBL" id="BMAC01000629">
    <property type="protein sequence ID" value="GFQ00463.1"/>
    <property type="molecule type" value="Genomic_DNA"/>
</dbReference>
<dbReference type="InterPro" id="IPR046349">
    <property type="entry name" value="C1-like_sf"/>
</dbReference>